<gene>
    <name evidence="2" type="ORF">SOO65_04440</name>
</gene>
<dbReference type="EMBL" id="CP139487">
    <property type="protein sequence ID" value="WPU65986.1"/>
    <property type="molecule type" value="Genomic_DNA"/>
</dbReference>
<dbReference type="RefSeq" id="WP_321397575.1">
    <property type="nucleotide sequence ID" value="NZ_CP139487.1"/>
</dbReference>
<feature type="compositionally biased region" description="Low complexity" evidence="1">
    <location>
        <begin position="87"/>
        <end position="98"/>
    </location>
</feature>
<sequence length="111" mass="10979">MFGLSGAAANYAKTFGTQVVLGALGGAAGGYISAHVSAQINEGNWRKASSQDIMFSMFGGALGGMIAGPYFANTPGGIAAGTMETASSSVGGATSSPPRGYYNDAGTWTSP</sequence>
<reference evidence="2 3" key="1">
    <citation type="submission" date="2023-11" db="EMBL/GenBank/DDBJ databases">
        <title>Peredibacter starrii A3.12.</title>
        <authorList>
            <person name="Mitchell R.J."/>
        </authorList>
    </citation>
    <scope>NUCLEOTIDE SEQUENCE [LARGE SCALE GENOMIC DNA]</scope>
    <source>
        <strain evidence="2 3">A3.12</strain>
    </source>
</reference>
<feature type="region of interest" description="Disordered" evidence="1">
    <location>
        <begin position="87"/>
        <end position="111"/>
    </location>
</feature>
<evidence type="ECO:0000256" key="1">
    <source>
        <dbReference type="SAM" id="MobiDB-lite"/>
    </source>
</evidence>
<proteinExistence type="predicted"/>
<accession>A0AAX4HSG4</accession>
<dbReference type="Proteomes" id="UP001324634">
    <property type="component" value="Chromosome"/>
</dbReference>
<dbReference type="KEGG" id="psti:SOO65_04440"/>
<organism evidence="2 3">
    <name type="scientific">Peredibacter starrii</name>
    <dbReference type="NCBI Taxonomy" id="28202"/>
    <lineage>
        <taxon>Bacteria</taxon>
        <taxon>Pseudomonadati</taxon>
        <taxon>Bdellovibrionota</taxon>
        <taxon>Bacteriovoracia</taxon>
        <taxon>Bacteriovoracales</taxon>
        <taxon>Bacteriovoracaceae</taxon>
        <taxon>Peredibacter</taxon>
    </lineage>
</organism>
<dbReference type="AlphaFoldDB" id="A0AAX4HSG4"/>
<evidence type="ECO:0000313" key="3">
    <source>
        <dbReference type="Proteomes" id="UP001324634"/>
    </source>
</evidence>
<protein>
    <submittedName>
        <fullName evidence="2">Uncharacterized protein</fullName>
    </submittedName>
</protein>
<evidence type="ECO:0000313" key="2">
    <source>
        <dbReference type="EMBL" id="WPU65986.1"/>
    </source>
</evidence>
<keyword evidence="3" id="KW-1185">Reference proteome</keyword>
<name>A0AAX4HSG4_9BACT</name>